<name>A0AAQ3MG17_VIGMU</name>
<evidence type="ECO:0000313" key="1">
    <source>
        <dbReference type="EMBL" id="WVY90230.1"/>
    </source>
</evidence>
<organism evidence="1 2">
    <name type="scientific">Vigna mungo</name>
    <name type="common">Black gram</name>
    <name type="synonym">Phaseolus mungo</name>
    <dbReference type="NCBI Taxonomy" id="3915"/>
    <lineage>
        <taxon>Eukaryota</taxon>
        <taxon>Viridiplantae</taxon>
        <taxon>Streptophyta</taxon>
        <taxon>Embryophyta</taxon>
        <taxon>Tracheophyta</taxon>
        <taxon>Spermatophyta</taxon>
        <taxon>Magnoliopsida</taxon>
        <taxon>eudicotyledons</taxon>
        <taxon>Gunneridae</taxon>
        <taxon>Pentapetalae</taxon>
        <taxon>rosids</taxon>
        <taxon>fabids</taxon>
        <taxon>Fabales</taxon>
        <taxon>Fabaceae</taxon>
        <taxon>Papilionoideae</taxon>
        <taxon>50 kb inversion clade</taxon>
        <taxon>NPAAA clade</taxon>
        <taxon>indigoferoid/millettioid clade</taxon>
        <taxon>Phaseoleae</taxon>
        <taxon>Vigna</taxon>
    </lineage>
</organism>
<reference evidence="1 2" key="1">
    <citation type="journal article" date="2023" name="Life. Sci Alliance">
        <title>Evolutionary insights into 3D genome organization and epigenetic landscape of Vigna mungo.</title>
        <authorList>
            <person name="Junaid A."/>
            <person name="Singh B."/>
            <person name="Bhatia S."/>
        </authorList>
    </citation>
    <scope>NUCLEOTIDE SEQUENCE [LARGE SCALE GENOMIC DNA]</scope>
    <source>
        <strain evidence="1">Urdbean</strain>
    </source>
</reference>
<evidence type="ECO:0000313" key="2">
    <source>
        <dbReference type="Proteomes" id="UP001374535"/>
    </source>
</evidence>
<gene>
    <name evidence="1" type="ORF">V8G54_035744</name>
</gene>
<protein>
    <submittedName>
        <fullName evidence="1">Uncharacterized protein</fullName>
    </submittedName>
</protein>
<dbReference type="AlphaFoldDB" id="A0AAQ3MG17"/>
<sequence>MPPLYSFSPVTSTATRWTSTALGGPPPPNYSPPFLSCKEISTMRSGFSHGLLVASTAVPPQFVHHRRLHCLRRSVVQVWWLARVSIRELPPSRADETDNWGTAKKPSGGFERRVLQFAFAP</sequence>
<keyword evidence="2" id="KW-1185">Reference proteome</keyword>
<dbReference type="EMBL" id="CP144690">
    <property type="protein sequence ID" value="WVY90230.1"/>
    <property type="molecule type" value="Genomic_DNA"/>
</dbReference>
<accession>A0AAQ3MG17</accession>
<dbReference type="Proteomes" id="UP001374535">
    <property type="component" value="Chromosome 11"/>
</dbReference>
<proteinExistence type="predicted"/>